<comment type="catalytic activity">
    <reaction evidence="4">
        <text>ATP + (deoxyribonucleotide)n-3'-hydroxyl + 5'-phospho-(deoxyribonucleotide)m = (deoxyribonucleotide)n+m + AMP + diphosphate.</text>
        <dbReference type="EC" id="6.5.1.1"/>
    </reaction>
</comment>
<evidence type="ECO:0000256" key="3">
    <source>
        <dbReference type="ARBA" id="ARBA00022598"/>
    </source>
</evidence>
<dbReference type="PROSITE" id="PS50160">
    <property type="entry name" value="DNA_LIGASE_A3"/>
    <property type="match status" value="1"/>
</dbReference>
<protein>
    <recommendedName>
        <fullName evidence="2">DNA ligase (ATP)</fullName>
        <ecNumber evidence="2">6.5.1.1</ecNumber>
    </recommendedName>
</protein>
<keyword evidence="7" id="KW-1185">Reference proteome</keyword>
<dbReference type="Proteomes" id="UP001500503">
    <property type="component" value="Unassembled WGS sequence"/>
</dbReference>
<dbReference type="InterPro" id="IPR014146">
    <property type="entry name" value="LigD_ligase_dom"/>
</dbReference>
<dbReference type="SUPFAM" id="SSF50249">
    <property type="entry name" value="Nucleic acid-binding proteins"/>
    <property type="match status" value="1"/>
</dbReference>
<accession>A0ABP8QFX6</accession>
<dbReference type="CDD" id="cd07971">
    <property type="entry name" value="OBF_DNA_ligase_LigD"/>
    <property type="match status" value="1"/>
</dbReference>
<evidence type="ECO:0000256" key="2">
    <source>
        <dbReference type="ARBA" id="ARBA00012727"/>
    </source>
</evidence>
<dbReference type="InterPro" id="IPR012309">
    <property type="entry name" value="DNA_ligase_ATP-dep_C"/>
</dbReference>
<evidence type="ECO:0000256" key="4">
    <source>
        <dbReference type="ARBA" id="ARBA00034003"/>
    </source>
</evidence>
<dbReference type="Gene3D" id="3.30.470.30">
    <property type="entry name" value="DNA ligase/mRNA capping enzyme"/>
    <property type="match status" value="1"/>
</dbReference>
<dbReference type="NCBIfam" id="TIGR02779">
    <property type="entry name" value="NHEJ_ligase_lig"/>
    <property type="match status" value="1"/>
</dbReference>
<gene>
    <name evidence="6" type="ORF">GCM10023191_052620</name>
</gene>
<dbReference type="Pfam" id="PF04679">
    <property type="entry name" value="DNA_ligase_A_C"/>
    <property type="match status" value="1"/>
</dbReference>
<name>A0ABP8QFX6_9ACTN</name>
<dbReference type="PROSITE" id="PS00697">
    <property type="entry name" value="DNA_LIGASE_A1"/>
    <property type="match status" value="1"/>
</dbReference>
<dbReference type="EMBL" id="BAABHF010000026">
    <property type="protein sequence ID" value="GAA4501887.1"/>
    <property type="molecule type" value="Genomic_DNA"/>
</dbReference>
<proteinExistence type="inferred from homology"/>
<evidence type="ECO:0000256" key="1">
    <source>
        <dbReference type="ARBA" id="ARBA00007572"/>
    </source>
</evidence>
<dbReference type="Gene3D" id="3.30.1490.70">
    <property type="match status" value="1"/>
</dbReference>
<dbReference type="CDD" id="cd07906">
    <property type="entry name" value="Adenylation_DNA_ligase_LigD_LigC"/>
    <property type="match status" value="1"/>
</dbReference>
<dbReference type="InterPro" id="IPR050191">
    <property type="entry name" value="ATP-dep_DNA_ligase"/>
</dbReference>
<evidence type="ECO:0000313" key="6">
    <source>
        <dbReference type="EMBL" id="GAA4501887.1"/>
    </source>
</evidence>
<dbReference type="Gene3D" id="2.40.50.140">
    <property type="entry name" value="Nucleic acid-binding proteins"/>
    <property type="match status" value="1"/>
</dbReference>
<dbReference type="Pfam" id="PF01068">
    <property type="entry name" value="DNA_ligase_A_M"/>
    <property type="match status" value="1"/>
</dbReference>
<evidence type="ECO:0000313" key="7">
    <source>
        <dbReference type="Proteomes" id="UP001500503"/>
    </source>
</evidence>
<dbReference type="SUPFAM" id="SSF56091">
    <property type="entry name" value="DNA ligase/mRNA capping enzyme, catalytic domain"/>
    <property type="match status" value="1"/>
</dbReference>
<comment type="caution">
    <text evidence="6">The sequence shown here is derived from an EMBL/GenBank/DDBJ whole genome shotgun (WGS) entry which is preliminary data.</text>
</comment>
<evidence type="ECO:0000259" key="5">
    <source>
        <dbReference type="PROSITE" id="PS50160"/>
    </source>
</evidence>
<sequence length="343" mass="38178">MPEPARRIREVLLVGRSTVGGHPMSELPHLVRPMMAVLRHGMPDDDDAYGWELKWDGVRAVAYVAGDRVTLMSRNDKDMSGSYPELAALGGMVTEPVVLDGEIITLRDGRPDFGLLQSRMHVRRPPARLVAAAPVLYYVFDLLHRDDRSLLGEPYTARREALEALGLDDDPVHTPPWWRGGGDAVLTASVEQGLEGVVGKPLTSRYLPGRRGPWIKVKNVRHQEVIVAGWTPGEGRRADMIGSLVLGVYDEHGLRYVGNVGTGFTEVSLRDLAGRLDPLRRETNPFDTTVPGVVARAAHWTEPELVGEVAFTEWTGDGHLRHPSWRGLRVDKRPEQVRREEAR</sequence>
<dbReference type="InterPro" id="IPR012310">
    <property type="entry name" value="DNA_ligase_ATP-dep_cent"/>
</dbReference>
<feature type="domain" description="ATP-dependent DNA ligase family profile" evidence="5">
    <location>
        <begin position="133"/>
        <end position="250"/>
    </location>
</feature>
<reference evidence="7" key="1">
    <citation type="journal article" date="2019" name="Int. J. Syst. Evol. Microbiol.">
        <title>The Global Catalogue of Microorganisms (GCM) 10K type strain sequencing project: providing services to taxonomists for standard genome sequencing and annotation.</title>
        <authorList>
            <consortium name="The Broad Institute Genomics Platform"/>
            <consortium name="The Broad Institute Genome Sequencing Center for Infectious Disease"/>
            <person name="Wu L."/>
            <person name="Ma J."/>
        </authorList>
    </citation>
    <scope>NUCLEOTIDE SEQUENCE [LARGE SCALE GENOMIC DNA]</scope>
    <source>
        <strain evidence="7">JCM 17933</strain>
    </source>
</reference>
<dbReference type="PANTHER" id="PTHR45674:SF4">
    <property type="entry name" value="DNA LIGASE 1"/>
    <property type="match status" value="1"/>
</dbReference>
<dbReference type="EC" id="6.5.1.1" evidence="2"/>
<organism evidence="6 7">
    <name type="scientific">Actinoallomurus oryzae</name>
    <dbReference type="NCBI Taxonomy" id="502180"/>
    <lineage>
        <taxon>Bacteria</taxon>
        <taxon>Bacillati</taxon>
        <taxon>Actinomycetota</taxon>
        <taxon>Actinomycetes</taxon>
        <taxon>Streptosporangiales</taxon>
        <taxon>Thermomonosporaceae</taxon>
        <taxon>Actinoallomurus</taxon>
    </lineage>
</organism>
<dbReference type="InterPro" id="IPR016059">
    <property type="entry name" value="DNA_ligase_ATP-dep_CS"/>
</dbReference>
<comment type="similarity">
    <text evidence="1">Belongs to the ATP-dependent DNA ligase family.</text>
</comment>
<keyword evidence="3" id="KW-0436">Ligase</keyword>
<dbReference type="PANTHER" id="PTHR45674">
    <property type="entry name" value="DNA LIGASE 1/3 FAMILY MEMBER"/>
    <property type="match status" value="1"/>
</dbReference>
<dbReference type="InterPro" id="IPR012340">
    <property type="entry name" value="NA-bd_OB-fold"/>
</dbReference>